<dbReference type="Pfam" id="PF00019">
    <property type="entry name" value="TGF_beta"/>
    <property type="match status" value="1"/>
</dbReference>
<sequence length="326" mass="36067">MQTCPEDASNKGSGTLEPPFDTTRSTPEDSALLNDSGRGSLRVLISIFVDTPPDESDDHHSSYYGRVIGQSSDTPTRFHHQFTQMTGSLKRGEELSADSTLEMKFRNDLPAAEDVEAASLRVLVSGAATGELRLSALAGAGPRASLALDASFLPRWADLDLGPRAQLSHLRLRAHCPRGCHLRIERAVLNVVAAHSLPLRPKRDDDRRRTDCYSGPGPGAGKRERCCRHEMQVVFRELPGYEFIIQPYGFDAGFCKGACPYRFNPANHHSSLQSLLWRQKKGSAPRPCCAPSKLDRLEILHLDESDPTRLKLAKWTNMKVTECACF</sequence>
<evidence type="ECO:0000256" key="1">
    <source>
        <dbReference type="ARBA" id="ARBA00004613"/>
    </source>
</evidence>
<name>A0ABD0YFU1_9HEMI</name>
<gene>
    <name evidence="9" type="ORF">AAG570_013096</name>
</gene>
<dbReference type="AlphaFoldDB" id="A0ABD0YFU1"/>
<evidence type="ECO:0000256" key="4">
    <source>
        <dbReference type="ARBA" id="ARBA00023030"/>
    </source>
</evidence>
<keyword evidence="10" id="KW-1185">Reference proteome</keyword>
<dbReference type="InterPro" id="IPR029034">
    <property type="entry name" value="Cystine-knot_cytokine"/>
</dbReference>
<evidence type="ECO:0000256" key="2">
    <source>
        <dbReference type="ARBA" id="ARBA00006656"/>
    </source>
</evidence>
<dbReference type="Gene3D" id="2.10.90.10">
    <property type="entry name" value="Cystine-knot cytokines"/>
    <property type="match status" value="1"/>
</dbReference>
<dbReference type="PROSITE" id="PS51362">
    <property type="entry name" value="TGF_BETA_2"/>
    <property type="match status" value="1"/>
</dbReference>
<dbReference type="FunFam" id="2.10.90.10:FF:000058">
    <property type="entry name" value="Maverick"/>
    <property type="match status" value="1"/>
</dbReference>
<dbReference type="PANTHER" id="PTHR11848">
    <property type="entry name" value="TGF-BETA FAMILY"/>
    <property type="match status" value="1"/>
</dbReference>
<keyword evidence="4 6" id="KW-0339">Growth factor</keyword>
<evidence type="ECO:0000256" key="7">
    <source>
        <dbReference type="SAM" id="MobiDB-lite"/>
    </source>
</evidence>
<dbReference type="Proteomes" id="UP001558652">
    <property type="component" value="Unassembled WGS sequence"/>
</dbReference>
<dbReference type="GO" id="GO:0008083">
    <property type="term" value="F:growth factor activity"/>
    <property type="evidence" value="ECO:0007669"/>
    <property type="project" value="UniProtKB-KW"/>
</dbReference>
<evidence type="ECO:0000313" key="10">
    <source>
        <dbReference type="Proteomes" id="UP001558652"/>
    </source>
</evidence>
<dbReference type="InterPro" id="IPR015615">
    <property type="entry name" value="TGF-beta-rel"/>
</dbReference>
<feature type="compositionally biased region" description="Basic and acidic residues" evidence="7">
    <location>
        <begin position="202"/>
        <end position="211"/>
    </location>
</feature>
<dbReference type="CDD" id="cd13755">
    <property type="entry name" value="TGF_beta_maverick"/>
    <property type="match status" value="1"/>
</dbReference>
<feature type="domain" description="TGF-beta family profile" evidence="8">
    <location>
        <begin position="200"/>
        <end position="326"/>
    </location>
</feature>
<dbReference type="InterPro" id="IPR001839">
    <property type="entry name" value="TGF-b_C"/>
</dbReference>
<evidence type="ECO:0000256" key="5">
    <source>
        <dbReference type="ARBA" id="ARBA00023157"/>
    </source>
</evidence>
<comment type="subcellular location">
    <subcellularLocation>
        <location evidence="1">Secreted</location>
    </subcellularLocation>
</comment>
<protein>
    <recommendedName>
        <fullName evidence="8">TGF-beta family profile domain-containing protein</fullName>
    </recommendedName>
</protein>
<dbReference type="SUPFAM" id="SSF57501">
    <property type="entry name" value="Cystine-knot cytokines"/>
    <property type="match status" value="1"/>
</dbReference>
<dbReference type="GO" id="GO:0005576">
    <property type="term" value="C:extracellular region"/>
    <property type="evidence" value="ECO:0007669"/>
    <property type="project" value="UniProtKB-SubCell"/>
</dbReference>
<keyword evidence="3" id="KW-0964">Secreted</keyword>
<dbReference type="SMART" id="SM00204">
    <property type="entry name" value="TGFB"/>
    <property type="match status" value="1"/>
</dbReference>
<dbReference type="InterPro" id="IPR017948">
    <property type="entry name" value="TGFb_CS"/>
</dbReference>
<dbReference type="PROSITE" id="PS00250">
    <property type="entry name" value="TGF_BETA_1"/>
    <property type="match status" value="1"/>
</dbReference>
<reference evidence="9 10" key="1">
    <citation type="submission" date="2024-07" db="EMBL/GenBank/DDBJ databases">
        <title>Chromosome-level genome assembly of the water stick insect Ranatra chinensis (Heteroptera: Nepidae).</title>
        <authorList>
            <person name="Liu X."/>
        </authorList>
    </citation>
    <scope>NUCLEOTIDE SEQUENCE [LARGE SCALE GENOMIC DNA]</scope>
    <source>
        <strain evidence="9">Cailab_2021Rc</strain>
        <tissue evidence="9">Muscle</tissue>
    </source>
</reference>
<dbReference type="PANTHER" id="PTHR11848:SF119">
    <property type="entry name" value="TGF-BETA FAMILY PROFILE DOMAIN-CONTAINING PROTEIN"/>
    <property type="match status" value="1"/>
</dbReference>
<evidence type="ECO:0000256" key="6">
    <source>
        <dbReference type="RuleBase" id="RU000354"/>
    </source>
</evidence>
<comment type="caution">
    <text evidence="9">The sequence shown here is derived from an EMBL/GenBank/DDBJ whole genome shotgun (WGS) entry which is preliminary data.</text>
</comment>
<feature type="region of interest" description="Disordered" evidence="7">
    <location>
        <begin position="1"/>
        <end position="35"/>
    </location>
</feature>
<evidence type="ECO:0000256" key="3">
    <source>
        <dbReference type="ARBA" id="ARBA00022525"/>
    </source>
</evidence>
<accession>A0ABD0YFU1</accession>
<keyword evidence="5" id="KW-1015">Disulfide bond</keyword>
<proteinExistence type="inferred from homology"/>
<evidence type="ECO:0000259" key="8">
    <source>
        <dbReference type="PROSITE" id="PS51362"/>
    </source>
</evidence>
<feature type="region of interest" description="Disordered" evidence="7">
    <location>
        <begin position="202"/>
        <end position="223"/>
    </location>
</feature>
<comment type="similarity">
    <text evidence="2 6">Belongs to the TGF-beta family.</text>
</comment>
<dbReference type="EMBL" id="JBFDAA010000008">
    <property type="protein sequence ID" value="KAL1130158.1"/>
    <property type="molecule type" value="Genomic_DNA"/>
</dbReference>
<evidence type="ECO:0000313" key="9">
    <source>
        <dbReference type="EMBL" id="KAL1130158.1"/>
    </source>
</evidence>
<organism evidence="9 10">
    <name type="scientific">Ranatra chinensis</name>
    <dbReference type="NCBI Taxonomy" id="642074"/>
    <lineage>
        <taxon>Eukaryota</taxon>
        <taxon>Metazoa</taxon>
        <taxon>Ecdysozoa</taxon>
        <taxon>Arthropoda</taxon>
        <taxon>Hexapoda</taxon>
        <taxon>Insecta</taxon>
        <taxon>Pterygota</taxon>
        <taxon>Neoptera</taxon>
        <taxon>Paraneoptera</taxon>
        <taxon>Hemiptera</taxon>
        <taxon>Heteroptera</taxon>
        <taxon>Panheteroptera</taxon>
        <taxon>Nepomorpha</taxon>
        <taxon>Nepidae</taxon>
        <taxon>Ranatrinae</taxon>
        <taxon>Ranatra</taxon>
    </lineage>
</organism>